<feature type="chain" id="PRO_5022191767" evidence="3">
    <location>
        <begin position="35"/>
        <end position="496"/>
    </location>
</feature>
<dbReference type="EMBL" id="VBOZ01000017">
    <property type="protein sequence ID" value="TMQ64689.1"/>
    <property type="molecule type" value="Genomic_DNA"/>
</dbReference>
<dbReference type="InterPro" id="IPR051010">
    <property type="entry name" value="BCAA_transport"/>
</dbReference>
<organism evidence="5 6">
    <name type="scientific">Eiseniibacteriota bacterium</name>
    <dbReference type="NCBI Taxonomy" id="2212470"/>
    <lineage>
        <taxon>Bacteria</taxon>
        <taxon>Candidatus Eiseniibacteriota</taxon>
    </lineage>
</organism>
<protein>
    <submittedName>
        <fullName evidence="5">Amino acid ABC transporter substrate-binding protein</fullName>
    </submittedName>
</protein>
<dbReference type="AlphaFoldDB" id="A0A538TM35"/>
<dbReference type="Pfam" id="PF13458">
    <property type="entry name" value="Peripla_BP_6"/>
    <property type="match status" value="1"/>
</dbReference>
<comment type="similarity">
    <text evidence="1">Belongs to the leucine-binding protein family.</text>
</comment>
<dbReference type="PANTHER" id="PTHR30483">
    <property type="entry name" value="LEUCINE-SPECIFIC-BINDING PROTEIN"/>
    <property type="match status" value="1"/>
</dbReference>
<dbReference type="InterPro" id="IPR028082">
    <property type="entry name" value="Peripla_BP_I"/>
</dbReference>
<accession>A0A538TM35</accession>
<evidence type="ECO:0000256" key="3">
    <source>
        <dbReference type="SAM" id="SignalP"/>
    </source>
</evidence>
<name>A0A538TM35_UNCEI</name>
<dbReference type="PANTHER" id="PTHR30483:SF6">
    <property type="entry name" value="PERIPLASMIC BINDING PROTEIN OF ABC TRANSPORTER FOR NATURAL AMINO ACIDS"/>
    <property type="match status" value="1"/>
</dbReference>
<feature type="domain" description="Leucine-binding protein" evidence="4">
    <location>
        <begin position="154"/>
        <end position="463"/>
    </location>
</feature>
<evidence type="ECO:0000313" key="5">
    <source>
        <dbReference type="EMBL" id="TMQ64689.1"/>
    </source>
</evidence>
<evidence type="ECO:0000259" key="4">
    <source>
        <dbReference type="Pfam" id="PF13458"/>
    </source>
</evidence>
<dbReference type="Proteomes" id="UP000317691">
    <property type="component" value="Unassembled WGS sequence"/>
</dbReference>
<reference evidence="5 6" key="1">
    <citation type="journal article" date="2019" name="Nat. Microbiol.">
        <title>Mediterranean grassland soil C-N compound turnover is dependent on rainfall and depth, and is mediated by genomically divergent microorganisms.</title>
        <authorList>
            <person name="Diamond S."/>
            <person name="Andeer P.F."/>
            <person name="Li Z."/>
            <person name="Crits-Christoph A."/>
            <person name="Burstein D."/>
            <person name="Anantharaman K."/>
            <person name="Lane K.R."/>
            <person name="Thomas B.C."/>
            <person name="Pan C."/>
            <person name="Northen T.R."/>
            <person name="Banfield J.F."/>
        </authorList>
    </citation>
    <scope>NUCLEOTIDE SEQUENCE [LARGE SCALE GENOMIC DNA]</scope>
    <source>
        <strain evidence="5">WS_9</strain>
    </source>
</reference>
<dbReference type="SUPFAM" id="SSF53822">
    <property type="entry name" value="Periplasmic binding protein-like I"/>
    <property type="match status" value="1"/>
</dbReference>
<sequence>MRRADRFRALAATGGFVGAAALLASLCGGASAPASPPAPKAAAPATAAPTATAPTTIVDRHYPSNRAGELKARLLERPKDSAAAAWALEYASSPEVARLDPMTRAAERAWAARLGLAAAPTDSARKVLQDIVDSMENCPLDSVAIKRAAQGLTRIGIVVPLSGRYERFGKTFVNGLRVAMEEHNRDWSPTLNLILHDSEADPLVGARKSRWLLKDHGVSLLVGEIFSANTAPLAAATQVLGAILISPSATNERLAILGDGVFQLHIGPAATAAALARQMAGESPHSTIAILAARTPDDSAQTIAVVKACDFSAVRVLGTRWVKEETADFTKPLQALKSKRPTALVLIGPPRMVGNVGAQIRTAWPDARILGFQSLDPEGLNEEARAGLEGATIFMDDYALEGAPRDSFQTRYIHVFREPPTRMSVRGYLTGLAIDRAIEAGCVTASQLREALRSQVYETPEGRKLRALRPVVPAFPERLVIRAGKAVPFQDAPVEP</sequence>
<dbReference type="Gene3D" id="3.40.50.2300">
    <property type="match status" value="2"/>
</dbReference>
<feature type="signal peptide" evidence="3">
    <location>
        <begin position="1"/>
        <end position="34"/>
    </location>
</feature>
<proteinExistence type="inferred from homology"/>
<evidence type="ECO:0000313" key="6">
    <source>
        <dbReference type="Proteomes" id="UP000317691"/>
    </source>
</evidence>
<keyword evidence="2 3" id="KW-0732">Signal</keyword>
<evidence type="ECO:0000256" key="2">
    <source>
        <dbReference type="ARBA" id="ARBA00022729"/>
    </source>
</evidence>
<comment type="caution">
    <text evidence="5">The sequence shown here is derived from an EMBL/GenBank/DDBJ whole genome shotgun (WGS) entry which is preliminary data.</text>
</comment>
<dbReference type="CDD" id="cd06268">
    <property type="entry name" value="PBP1_ABC_transporter_LIVBP-like"/>
    <property type="match status" value="1"/>
</dbReference>
<dbReference type="InterPro" id="IPR028081">
    <property type="entry name" value="Leu-bd"/>
</dbReference>
<evidence type="ECO:0000256" key="1">
    <source>
        <dbReference type="ARBA" id="ARBA00010062"/>
    </source>
</evidence>
<gene>
    <name evidence="5" type="ORF">E6K79_06525</name>
</gene>